<dbReference type="OrthoDB" id="4187984at2759"/>
<feature type="region of interest" description="Disordered" evidence="1">
    <location>
        <begin position="1"/>
        <end position="20"/>
    </location>
</feature>
<evidence type="ECO:0000256" key="1">
    <source>
        <dbReference type="SAM" id="MobiDB-lite"/>
    </source>
</evidence>
<dbReference type="AlphaFoldDB" id="A0A0H1BJI1"/>
<evidence type="ECO:0000313" key="3">
    <source>
        <dbReference type="Proteomes" id="UP000053573"/>
    </source>
</evidence>
<evidence type="ECO:0000313" key="2">
    <source>
        <dbReference type="EMBL" id="KLJ11202.1"/>
    </source>
</evidence>
<feature type="compositionally biased region" description="Polar residues" evidence="1">
    <location>
        <begin position="1"/>
        <end position="16"/>
    </location>
</feature>
<keyword evidence="3" id="KW-1185">Reference proteome</keyword>
<sequence>TNTPKGTLPTTASEANDPSLRPLSPLPFLTSVSILLTRLAVLQAALRNPSFVLVDLSAHNPLVPQNIKLPHRTSLQVLPLQEEESRRLGPVNFGCVETFRPP</sequence>
<gene>
    <name evidence="2" type="ORF">EMPG_13512</name>
</gene>
<feature type="non-terminal residue" evidence="2">
    <location>
        <position position="1"/>
    </location>
</feature>
<name>A0A0H1BJI1_9EURO</name>
<dbReference type="Proteomes" id="UP000053573">
    <property type="component" value="Unassembled WGS sequence"/>
</dbReference>
<dbReference type="EMBL" id="LDEV01001704">
    <property type="protein sequence ID" value="KLJ11202.1"/>
    <property type="molecule type" value="Genomic_DNA"/>
</dbReference>
<organism evidence="2 3">
    <name type="scientific">Blastomyces silverae</name>
    <dbReference type="NCBI Taxonomy" id="2060906"/>
    <lineage>
        <taxon>Eukaryota</taxon>
        <taxon>Fungi</taxon>
        <taxon>Dikarya</taxon>
        <taxon>Ascomycota</taxon>
        <taxon>Pezizomycotina</taxon>
        <taxon>Eurotiomycetes</taxon>
        <taxon>Eurotiomycetidae</taxon>
        <taxon>Onygenales</taxon>
        <taxon>Ajellomycetaceae</taxon>
        <taxon>Blastomyces</taxon>
    </lineage>
</organism>
<protein>
    <submittedName>
        <fullName evidence="2">Uncharacterized protein</fullName>
    </submittedName>
</protein>
<accession>A0A0H1BJI1</accession>
<comment type="caution">
    <text evidence="2">The sequence shown here is derived from an EMBL/GenBank/DDBJ whole genome shotgun (WGS) entry which is preliminary data.</text>
</comment>
<proteinExistence type="predicted"/>
<reference evidence="3" key="1">
    <citation type="journal article" date="2015" name="PLoS Genet.">
        <title>The dynamic genome and transcriptome of the human fungal pathogen Blastomyces and close relative Emmonsia.</title>
        <authorList>
            <person name="Munoz J.F."/>
            <person name="Gauthier G.M."/>
            <person name="Desjardins C.A."/>
            <person name="Gallo J.E."/>
            <person name="Holder J."/>
            <person name="Sullivan T.D."/>
            <person name="Marty A.J."/>
            <person name="Carmen J.C."/>
            <person name="Chen Z."/>
            <person name="Ding L."/>
            <person name="Gujja S."/>
            <person name="Magrini V."/>
            <person name="Misas E."/>
            <person name="Mitreva M."/>
            <person name="Priest M."/>
            <person name="Saif S."/>
            <person name="Whiston E.A."/>
            <person name="Young S."/>
            <person name="Zeng Q."/>
            <person name="Goldman W.E."/>
            <person name="Mardis E.R."/>
            <person name="Taylor J.W."/>
            <person name="McEwen J.G."/>
            <person name="Clay O.K."/>
            <person name="Klein B.S."/>
            <person name="Cuomo C.A."/>
        </authorList>
    </citation>
    <scope>NUCLEOTIDE SEQUENCE [LARGE SCALE GENOMIC DNA]</scope>
    <source>
        <strain evidence="3">UAMH 139</strain>
    </source>
</reference>